<dbReference type="Proteomes" id="UP000234345">
    <property type="component" value="Unassembled WGS sequence"/>
</dbReference>
<evidence type="ECO:0000313" key="3">
    <source>
        <dbReference type="Proteomes" id="UP000234345"/>
    </source>
</evidence>
<sequence>MKRSFNSEATESARVTDVRQCVLTLPARFSLGPETHGPGRDSPMQRSRRWRLRRTDAGCAHCVS</sequence>
<comment type="caution">
    <text evidence="2">The sequence shown here is derived from an EMBL/GenBank/DDBJ whole genome shotgun (WGS) entry which is preliminary data.</text>
</comment>
<evidence type="ECO:0000313" key="2">
    <source>
        <dbReference type="EMBL" id="SOO25273.1"/>
    </source>
</evidence>
<evidence type="ECO:0000256" key="1">
    <source>
        <dbReference type="SAM" id="MobiDB-lite"/>
    </source>
</evidence>
<feature type="region of interest" description="Disordered" evidence="1">
    <location>
        <begin position="29"/>
        <end position="49"/>
    </location>
</feature>
<reference evidence="2 3" key="1">
    <citation type="submission" date="2017-10" db="EMBL/GenBank/DDBJ databases">
        <authorList>
            <person name="Regsiter A."/>
            <person name="William W."/>
        </authorList>
    </citation>
    <scope>NUCLEOTIDE SEQUENCE [LARGE SCALE GENOMIC DNA]</scope>
    <source>
        <strain evidence="2 3">CFBP6991</strain>
    </source>
</reference>
<accession>A0A7Z7J3Z4</accession>
<name>A0A7Z7J3Z4_XANCH</name>
<dbReference type="AlphaFoldDB" id="A0A7Z7J3Z4"/>
<proteinExistence type="predicted"/>
<organism evidence="2 3">
    <name type="scientific">Xanthomonas campestris pv. phaseoli</name>
    <dbReference type="NCBI Taxonomy" id="317013"/>
    <lineage>
        <taxon>Bacteria</taxon>
        <taxon>Pseudomonadati</taxon>
        <taxon>Pseudomonadota</taxon>
        <taxon>Gammaproteobacteria</taxon>
        <taxon>Lysobacterales</taxon>
        <taxon>Lysobacteraceae</taxon>
        <taxon>Xanthomonas</taxon>
    </lineage>
</organism>
<gene>
    <name evidence="2" type="ORF">XFF6991_430097</name>
</gene>
<protein>
    <submittedName>
        <fullName evidence="2">Uncharacterized protein</fullName>
    </submittedName>
</protein>
<dbReference type="EMBL" id="OCZC01000070">
    <property type="protein sequence ID" value="SOO25273.1"/>
    <property type="molecule type" value="Genomic_DNA"/>
</dbReference>